<dbReference type="GO" id="GO:0003700">
    <property type="term" value="F:DNA-binding transcription factor activity"/>
    <property type="evidence" value="ECO:0007669"/>
    <property type="project" value="InterPro"/>
</dbReference>
<dbReference type="Pfam" id="PF13411">
    <property type="entry name" value="MerR_1"/>
    <property type="match status" value="1"/>
</dbReference>
<dbReference type="KEGG" id="mgor:H0P51_12765"/>
<dbReference type="SMART" id="SM00422">
    <property type="entry name" value="HTH_MERR"/>
    <property type="match status" value="1"/>
</dbReference>
<dbReference type="PROSITE" id="PS00552">
    <property type="entry name" value="HTH_MERR_1"/>
    <property type="match status" value="1"/>
</dbReference>
<dbReference type="Gene3D" id="1.10.1660.10">
    <property type="match status" value="1"/>
</dbReference>
<feature type="domain" description="HTH merR-type" evidence="3">
    <location>
        <begin position="1"/>
        <end position="69"/>
    </location>
</feature>
<dbReference type="PANTHER" id="PTHR30204:SF97">
    <property type="entry name" value="MERR FAMILY REGULATORY PROTEIN"/>
    <property type="match status" value="1"/>
</dbReference>
<evidence type="ECO:0000259" key="3">
    <source>
        <dbReference type="PROSITE" id="PS50937"/>
    </source>
</evidence>
<evidence type="ECO:0000313" key="4">
    <source>
        <dbReference type="EMBL" id="QLL10187.1"/>
    </source>
</evidence>
<reference evidence="5" key="1">
    <citation type="submission" date="2020-07" db="EMBL/GenBank/DDBJ databases">
        <title>Description of Mycobacterium gordonae subsp. intergordonae subsp.nov. and Mycobacterium gordonae subsp. gordonae subsp. nov.</title>
        <authorList>
            <person name="Yu X."/>
        </authorList>
    </citation>
    <scope>NUCLEOTIDE SEQUENCE [LARGE SCALE GENOMIC DNA]</scope>
    <source>
        <strain evidence="5">24</strain>
    </source>
</reference>
<evidence type="ECO:0000256" key="1">
    <source>
        <dbReference type="ARBA" id="ARBA00023125"/>
    </source>
</evidence>
<accession>A0A7D6E1Z4</accession>
<evidence type="ECO:0000256" key="2">
    <source>
        <dbReference type="SAM" id="MobiDB-lite"/>
    </source>
</evidence>
<feature type="region of interest" description="Disordered" evidence="2">
    <location>
        <begin position="129"/>
        <end position="156"/>
    </location>
</feature>
<sequence length="156" mass="16746">MLTIGEVARRAGIAATTLRYYEQIGLIASPARRGGQRRYEDAVLARLEVIRLCKSAGFTLEEIQLLFADDEAGRPASRALGQAKLAEIDAQMASLVRAREVIEWGMRCTCPSIDACTCGIHTAAAPPSAIEATANRSGASQDSPSAGGRERRRLTE</sequence>
<keyword evidence="5" id="KW-1185">Reference proteome</keyword>
<dbReference type="Proteomes" id="UP000510682">
    <property type="component" value="Chromosome"/>
</dbReference>
<dbReference type="RefSeq" id="WP_180918931.1">
    <property type="nucleotide sequence ID" value="NZ_CP059165.1"/>
</dbReference>
<evidence type="ECO:0000313" key="5">
    <source>
        <dbReference type="Proteomes" id="UP000510682"/>
    </source>
</evidence>
<organism evidence="4 5">
    <name type="scientific">Mycobacterium vicinigordonae</name>
    <dbReference type="NCBI Taxonomy" id="1719132"/>
    <lineage>
        <taxon>Bacteria</taxon>
        <taxon>Bacillati</taxon>
        <taxon>Actinomycetota</taxon>
        <taxon>Actinomycetes</taxon>
        <taxon>Mycobacteriales</taxon>
        <taxon>Mycobacteriaceae</taxon>
        <taxon>Mycobacterium</taxon>
    </lineage>
</organism>
<dbReference type="SUPFAM" id="SSF46955">
    <property type="entry name" value="Putative DNA-binding domain"/>
    <property type="match status" value="1"/>
</dbReference>
<dbReference type="PROSITE" id="PS50937">
    <property type="entry name" value="HTH_MERR_2"/>
    <property type="match status" value="1"/>
</dbReference>
<protein>
    <submittedName>
        <fullName evidence="4">MerR family transcriptional regulator</fullName>
    </submittedName>
</protein>
<reference evidence="4 5" key="2">
    <citation type="submission" date="2020-07" db="EMBL/GenBank/DDBJ databases">
        <authorList>
            <person name="Yu X."/>
        </authorList>
    </citation>
    <scope>NUCLEOTIDE SEQUENCE [LARGE SCALE GENOMIC DNA]</scope>
    <source>
        <strain evidence="5">24</strain>
    </source>
</reference>
<gene>
    <name evidence="4" type="ORF">H0P51_12765</name>
</gene>
<dbReference type="PANTHER" id="PTHR30204">
    <property type="entry name" value="REDOX-CYCLING DRUG-SENSING TRANSCRIPTIONAL ACTIVATOR SOXR"/>
    <property type="match status" value="1"/>
</dbReference>
<dbReference type="EMBL" id="CP059165">
    <property type="protein sequence ID" value="QLL10187.1"/>
    <property type="molecule type" value="Genomic_DNA"/>
</dbReference>
<proteinExistence type="predicted"/>
<feature type="compositionally biased region" description="Polar residues" evidence="2">
    <location>
        <begin position="135"/>
        <end position="144"/>
    </location>
</feature>
<dbReference type="InterPro" id="IPR047057">
    <property type="entry name" value="MerR_fam"/>
</dbReference>
<dbReference type="InterPro" id="IPR000551">
    <property type="entry name" value="MerR-type_HTH_dom"/>
</dbReference>
<reference evidence="5" key="3">
    <citation type="submission" date="2023-07" db="EMBL/GenBank/DDBJ databases">
        <title>Description of Mycobacterium gordonae subsp. intergordonae subsp.nov. and Mycobacterium gordonae subsp. gordonae subsp. nov.</title>
        <authorList>
            <person name="Huang H."/>
        </authorList>
    </citation>
    <scope>NUCLEOTIDE SEQUENCE [LARGE SCALE GENOMIC DNA]</scope>
    <source>
        <strain evidence="5">24</strain>
    </source>
</reference>
<keyword evidence="1" id="KW-0238">DNA-binding</keyword>
<dbReference type="GO" id="GO:0003677">
    <property type="term" value="F:DNA binding"/>
    <property type="evidence" value="ECO:0007669"/>
    <property type="project" value="UniProtKB-KW"/>
</dbReference>
<dbReference type="PRINTS" id="PR00040">
    <property type="entry name" value="HTHMERR"/>
</dbReference>
<dbReference type="InterPro" id="IPR009061">
    <property type="entry name" value="DNA-bd_dom_put_sf"/>
</dbReference>
<dbReference type="AlphaFoldDB" id="A0A7D6E1Z4"/>
<name>A0A7D6E1Z4_9MYCO</name>